<dbReference type="InterPro" id="IPR017439">
    <property type="entry name" value="Amidohydrolase"/>
</dbReference>
<dbReference type="Pfam" id="PF01546">
    <property type="entry name" value="Peptidase_M20"/>
    <property type="match status" value="1"/>
</dbReference>
<feature type="domain" description="Peptidase M20 dimerisation" evidence="2">
    <location>
        <begin position="189"/>
        <end position="278"/>
    </location>
</feature>
<dbReference type="InterPro" id="IPR011650">
    <property type="entry name" value="Peptidase_M20_dimer"/>
</dbReference>
<accession>A0A9X1ZLA3</accession>
<dbReference type="AlphaFoldDB" id="A0A9X1ZLA3"/>
<dbReference type="GO" id="GO:0046657">
    <property type="term" value="P:folic acid catabolic process"/>
    <property type="evidence" value="ECO:0007669"/>
    <property type="project" value="TreeGrafter"/>
</dbReference>
<dbReference type="SUPFAM" id="SSF55031">
    <property type="entry name" value="Bacterial exopeptidase dimerisation domain"/>
    <property type="match status" value="1"/>
</dbReference>
<dbReference type="GO" id="GO:0071713">
    <property type="term" value="F:para-aminobenzoyl-glutamate hydrolase activity"/>
    <property type="evidence" value="ECO:0007669"/>
    <property type="project" value="TreeGrafter"/>
</dbReference>
<dbReference type="RefSeq" id="WP_248996484.1">
    <property type="nucleotide sequence ID" value="NZ_JAKIKP010000012.1"/>
</dbReference>
<dbReference type="PIRSF" id="PIRSF037227">
    <property type="entry name" value="Aminobenzoyl-glu_utiliz_pB"/>
    <property type="match status" value="1"/>
</dbReference>
<dbReference type="Proteomes" id="UP001139333">
    <property type="component" value="Unassembled WGS sequence"/>
</dbReference>
<dbReference type="GO" id="GO:0005737">
    <property type="term" value="C:cytoplasm"/>
    <property type="evidence" value="ECO:0007669"/>
    <property type="project" value="TreeGrafter"/>
</dbReference>
<dbReference type="PANTHER" id="PTHR30575">
    <property type="entry name" value="PEPTIDASE M20"/>
    <property type="match status" value="1"/>
</dbReference>
<evidence type="ECO:0000259" key="2">
    <source>
        <dbReference type="Pfam" id="PF07687"/>
    </source>
</evidence>
<proteinExistence type="predicted"/>
<comment type="caution">
    <text evidence="3">The sequence shown here is derived from an EMBL/GenBank/DDBJ whole genome shotgun (WGS) entry which is preliminary data.</text>
</comment>
<protein>
    <submittedName>
        <fullName evidence="3">Amidohydrolase</fullName>
    </submittedName>
</protein>
<dbReference type="Pfam" id="PF07687">
    <property type="entry name" value="M20_dimer"/>
    <property type="match status" value="1"/>
</dbReference>
<dbReference type="InterPro" id="IPR052030">
    <property type="entry name" value="Peptidase_M20/M20A_hydrolases"/>
</dbReference>
<keyword evidence="4" id="KW-1185">Reference proteome</keyword>
<gene>
    <name evidence="3" type="ORF">L2672_14120</name>
</gene>
<dbReference type="PANTHER" id="PTHR30575:SF0">
    <property type="entry name" value="XAA-ARG DIPEPTIDASE"/>
    <property type="match status" value="1"/>
</dbReference>
<dbReference type="Gene3D" id="3.30.70.360">
    <property type="match status" value="1"/>
</dbReference>
<dbReference type="GO" id="GO:0016805">
    <property type="term" value="F:dipeptidase activity"/>
    <property type="evidence" value="ECO:0007669"/>
    <property type="project" value="TreeGrafter"/>
</dbReference>
<dbReference type="InterPro" id="IPR017145">
    <property type="entry name" value="Aminobenzoyl-glu_utiliz_pB"/>
</dbReference>
<dbReference type="Gene3D" id="3.40.630.10">
    <property type="entry name" value="Zn peptidases"/>
    <property type="match status" value="2"/>
</dbReference>
<name>A0A9X1ZLA3_9GAMM</name>
<dbReference type="NCBIfam" id="TIGR01891">
    <property type="entry name" value="amidohydrolases"/>
    <property type="match status" value="1"/>
</dbReference>
<evidence type="ECO:0000313" key="4">
    <source>
        <dbReference type="Proteomes" id="UP001139333"/>
    </source>
</evidence>
<organism evidence="3 4">
    <name type="scientific">Shewanella gaetbuli</name>
    <dbReference type="NCBI Taxonomy" id="220752"/>
    <lineage>
        <taxon>Bacteria</taxon>
        <taxon>Pseudomonadati</taxon>
        <taxon>Pseudomonadota</taxon>
        <taxon>Gammaproteobacteria</taxon>
        <taxon>Alteromonadales</taxon>
        <taxon>Shewanellaceae</taxon>
        <taxon>Shewanella</taxon>
    </lineage>
</organism>
<dbReference type="InterPro" id="IPR002933">
    <property type="entry name" value="Peptidase_M20"/>
</dbReference>
<dbReference type="SUPFAM" id="SSF53187">
    <property type="entry name" value="Zn-dependent exopeptidases"/>
    <property type="match status" value="1"/>
</dbReference>
<dbReference type="EMBL" id="JAKIKP010000012">
    <property type="protein sequence ID" value="MCL1143813.1"/>
    <property type="molecule type" value="Genomic_DNA"/>
</dbReference>
<dbReference type="InterPro" id="IPR036264">
    <property type="entry name" value="Bact_exopeptidase_dim_dom"/>
</dbReference>
<evidence type="ECO:0000256" key="1">
    <source>
        <dbReference type="ARBA" id="ARBA00022801"/>
    </source>
</evidence>
<keyword evidence="1" id="KW-0378">Hydrolase</keyword>
<sequence length="488" mass="53374">MTDYTKIDQEVQGLSSEIWNMARNVWEFAELSYEEFKSSALESAVLAKHGFEITERAVAGLDTSWIATWGTGHPVVGYLVEFDALPGLGNDTVPRKAPAQSGNTNGHGCGHNLIGSSSVGAAIALKQHMEKEGIKGTIKVIGCPAEEALNGKNYMAAAGVFDDLDVCLHNHPAMVNSALNFHAAASIDLLIEWHGVTSHAGTSPWEGRSALHAAEIFLMSANMMREQMEPTSRLHYQILNGGDAVNVIPDYAKILVRYRGKSAENVRQYKSWLEDMAKGASLSTQTTETVTNLGGIYDLLPNDVFAEAITEHMHRYLPIDWTNEEQDFAKAIQREMGKPEDGLATSVMSVPKGVEVGGSSDVGDVSWKVPTMGVMFAAWPIHIPPHQWGCTACNGMSIGQRAGLQAAHVMAAQGLELMTNQTLLEQVKEEFEHNKHGQEYVSLNDTLENPRGRLSEEKLANYDCCLHSALEHFGLGEDYAKCNHHHHA</sequence>
<evidence type="ECO:0000313" key="3">
    <source>
        <dbReference type="EMBL" id="MCL1143813.1"/>
    </source>
</evidence>
<reference evidence="3" key="1">
    <citation type="submission" date="2022-01" db="EMBL/GenBank/DDBJ databases">
        <title>Whole genome-based taxonomy of the Shewanellaceae.</title>
        <authorList>
            <person name="Martin-Rodriguez A.J."/>
        </authorList>
    </citation>
    <scope>NUCLEOTIDE SEQUENCE</scope>
    <source>
        <strain evidence="3">DSM 16422</strain>
    </source>
</reference>